<dbReference type="Proteomes" id="UP000053555">
    <property type="component" value="Unassembled WGS sequence"/>
</dbReference>
<reference evidence="1" key="1">
    <citation type="submission" date="2014-07" db="EMBL/GenBank/DDBJ databases">
        <title>Identification of a novel salt tolerance gene in wild soybean by whole-genome sequencing.</title>
        <authorList>
            <person name="Lam H.-M."/>
            <person name="Qi X."/>
            <person name="Li M.-W."/>
            <person name="Liu X."/>
            <person name="Xie M."/>
            <person name="Ni M."/>
            <person name="Xu X."/>
        </authorList>
    </citation>
    <scope>NUCLEOTIDE SEQUENCE [LARGE SCALE GENOMIC DNA]</scope>
    <source>
        <tissue evidence="1">Root</tissue>
    </source>
</reference>
<dbReference type="AlphaFoldDB" id="A0A0B2PZU5"/>
<gene>
    <name evidence="1" type="ORF">glysoja_045071</name>
</gene>
<feature type="non-terminal residue" evidence="1">
    <location>
        <position position="1"/>
    </location>
</feature>
<evidence type="ECO:0000313" key="1">
    <source>
        <dbReference type="EMBL" id="KHN14866.1"/>
    </source>
</evidence>
<protein>
    <submittedName>
        <fullName evidence="1">Putative mitochondrial protein</fullName>
    </submittedName>
</protein>
<accession>A0A0B2PZU5</accession>
<feature type="non-terminal residue" evidence="1">
    <location>
        <position position="56"/>
    </location>
</feature>
<name>A0A0B2PZU5_GLYSO</name>
<organism evidence="1">
    <name type="scientific">Glycine soja</name>
    <name type="common">Wild soybean</name>
    <dbReference type="NCBI Taxonomy" id="3848"/>
    <lineage>
        <taxon>Eukaryota</taxon>
        <taxon>Viridiplantae</taxon>
        <taxon>Streptophyta</taxon>
        <taxon>Embryophyta</taxon>
        <taxon>Tracheophyta</taxon>
        <taxon>Spermatophyta</taxon>
        <taxon>Magnoliopsida</taxon>
        <taxon>eudicotyledons</taxon>
        <taxon>Gunneridae</taxon>
        <taxon>Pentapetalae</taxon>
        <taxon>rosids</taxon>
        <taxon>fabids</taxon>
        <taxon>Fabales</taxon>
        <taxon>Fabaceae</taxon>
        <taxon>Papilionoideae</taxon>
        <taxon>50 kb inversion clade</taxon>
        <taxon>NPAAA clade</taxon>
        <taxon>indigoferoid/millettioid clade</taxon>
        <taxon>Phaseoleae</taxon>
        <taxon>Glycine</taxon>
        <taxon>Glycine subgen. Soja</taxon>
    </lineage>
</organism>
<proteinExistence type="predicted"/>
<dbReference type="EMBL" id="KN661454">
    <property type="protein sequence ID" value="KHN14866.1"/>
    <property type="molecule type" value="Genomic_DNA"/>
</dbReference>
<sequence length="56" mass="6459">LGFRHLHAFNLVMIGQQGWRLMTNNDTTVTKVLKAKYFPNGNFLDAQLGHNPSFIW</sequence>